<accession>A0AAV4Q9W2</accession>
<sequence length="218" mass="25414">MLATSYYYELQESLRNFRRKVPDTSANLEFLTYKRGKRELQLIYSTDFLPADYQTEKVAMGMPKTKRKNTCRGKQITEMSLRESRKEIRKREKALYESRRQARNRLFSLAYFTLVLVLASTIVNLVVYLQCRQMSMEIAISYNVQNFNISDGKCAKHFPDAHAASNLTSRNVMKQEDLLNFNLSDVKSEKQLPDAHVASNLTSRNVMKRKILISTFLM</sequence>
<keyword evidence="3" id="KW-1185">Reference proteome</keyword>
<organism evidence="2 3">
    <name type="scientific">Caerostris darwini</name>
    <dbReference type="NCBI Taxonomy" id="1538125"/>
    <lineage>
        <taxon>Eukaryota</taxon>
        <taxon>Metazoa</taxon>
        <taxon>Ecdysozoa</taxon>
        <taxon>Arthropoda</taxon>
        <taxon>Chelicerata</taxon>
        <taxon>Arachnida</taxon>
        <taxon>Araneae</taxon>
        <taxon>Araneomorphae</taxon>
        <taxon>Entelegynae</taxon>
        <taxon>Araneoidea</taxon>
        <taxon>Araneidae</taxon>
        <taxon>Caerostris</taxon>
    </lineage>
</organism>
<proteinExistence type="predicted"/>
<evidence type="ECO:0000313" key="2">
    <source>
        <dbReference type="EMBL" id="GIY05429.1"/>
    </source>
</evidence>
<dbReference type="EMBL" id="BPLQ01004075">
    <property type="protein sequence ID" value="GIY05429.1"/>
    <property type="molecule type" value="Genomic_DNA"/>
</dbReference>
<dbReference type="AlphaFoldDB" id="A0AAV4Q9W2"/>
<keyword evidence="1" id="KW-1133">Transmembrane helix</keyword>
<feature type="transmembrane region" description="Helical" evidence="1">
    <location>
        <begin position="109"/>
        <end position="129"/>
    </location>
</feature>
<keyword evidence="1" id="KW-0472">Membrane</keyword>
<keyword evidence="1" id="KW-0812">Transmembrane</keyword>
<gene>
    <name evidence="2" type="ORF">CDAR_251891</name>
</gene>
<evidence type="ECO:0000313" key="3">
    <source>
        <dbReference type="Proteomes" id="UP001054837"/>
    </source>
</evidence>
<dbReference type="Proteomes" id="UP001054837">
    <property type="component" value="Unassembled WGS sequence"/>
</dbReference>
<evidence type="ECO:0000256" key="1">
    <source>
        <dbReference type="SAM" id="Phobius"/>
    </source>
</evidence>
<name>A0AAV4Q9W2_9ARAC</name>
<comment type="caution">
    <text evidence="2">The sequence shown here is derived from an EMBL/GenBank/DDBJ whole genome shotgun (WGS) entry which is preliminary data.</text>
</comment>
<reference evidence="2 3" key="1">
    <citation type="submission" date="2021-06" db="EMBL/GenBank/DDBJ databases">
        <title>Caerostris darwini draft genome.</title>
        <authorList>
            <person name="Kono N."/>
            <person name="Arakawa K."/>
        </authorList>
    </citation>
    <scope>NUCLEOTIDE SEQUENCE [LARGE SCALE GENOMIC DNA]</scope>
</reference>
<protein>
    <submittedName>
        <fullName evidence="2">Uncharacterized protein</fullName>
    </submittedName>
</protein>